<gene>
    <name evidence="3" type="ORF">METZ01_LOCUS67277</name>
</gene>
<evidence type="ECO:0000256" key="2">
    <source>
        <dbReference type="ARBA" id="ARBA00022801"/>
    </source>
</evidence>
<organism evidence="3">
    <name type="scientific">marine metagenome</name>
    <dbReference type="NCBI Taxonomy" id="408172"/>
    <lineage>
        <taxon>unclassified sequences</taxon>
        <taxon>metagenomes</taxon>
        <taxon>ecological metagenomes</taxon>
    </lineage>
</organism>
<dbReference type="GO" id="GO:0016787">
    <property type="term" value="F:hydrolase activity"/>
    <property type="evidence" value="ECO:0007669"/>
    <property type="project" value="UniProtKB-KW"/>
</dbReference>
<protein>
    <recommendedName>
        <fullName evidence="4">Peptidase M49</fullName>
    </recommendedName>
</protein>
<dbReference type="Pfam" id="PF03571">
    <property type="entry name" value="Peptidase_M49"/>
    <property type="match status" value="2"/>
</dbReference>
<evidence type="ECO:0000313" key="3">
    <source>
        <dbReference type="EMBL" id="SVA14423.1"/>
    </source>
</evidence>
<dbReference type="PANTHER" id="PTHR23422">
    <property type="entry name" value="DIPEPTIDYL PEPTIDASE III-RELATED"/>
    <property type="match status" value="1"/>
</dbReference>
<proteinExistence type="predicted"/>
<keyword evidence="2" id="KW-0378">Hydrolase</keyword>
<evidence type="ECO:0008006" key="4">
    <source>
        <dbReference type="Google" id="ProtNLM"/>
    </source>
</evidence>
<reference evidence="3" key="1">
    <citation type="submission" date="2018-05" db="EMBL/GenBank/DDBJ databases">
        <authorList>
            <person name="Lanie J.A."/>
            <person name="Ng W.-L."/>
            <person name="Kazmierczak K.M."/>
            <person name="Andrzejewski T.M."/>
            <person name="Davidsen T.M."/>
            <person name="Wayne K.J."/>
            <person name="Tettelin H."/>
            <person name="Glass J.I."/>
            <person name="Rusch D."/>
            <person name="Podicherti R."/>
            <person name="Tsui H.-C.T."/>
            <person name="Winkler M.E."/>
        </authorList>
    </citation>
    <scope>NUCLEOTIDE SEQUENCE</scope>
</reference>
<sequence>MFRRGVMIVVLGLTMGSSVAGGWELPGSAGDSPAPVVRGGDKAADRPYLLERVGEAAVVQLYADGFESLPLDQRILVYHLYRAALAGRDIFYDQRYVHNLEMREVLEQILTHADGVDPDTRAEIERYTKLFWINTGPYNNLTARKFVLTCTEEAFLTAAQAAVDEGAIFPTQDGETLDVMLARMLPLFLDPSVDPSVTTKTPDLEEDILIASANNLYVDVTMDDLDSFTEQYALNSRLVKRGDHVVEEVYKLDGKYGEHISRIIKHLEAAIPYATESMAKALKALIRFYRTGEDADRKAYDIAWIQDDASPIDTINGFIEVYMDARGTKGAWEALVYYVNQEKTAEIQVLADNAQWFEDRMPWDPKYRKKGVRGITANAIDVVIETGESGPVTPIGINLPNDQSVREEHGSKSVSLSNVVETYEQATPSGFRTEFSLTPAEATRAERWSRTTGELTTNMHEVIGHASGRLADHLNGNPQAALKEQYSALEESRADLVALYFLPDPKLAEFGLVPVEHHNEIVLAGYESYARNAITQLRRVRKGTQLEEDHMRNRQMIVRWLMDNTNAIEERVHNSKTFYVITDVTVFQQGVGELLTEVQRIKSEGDYEAAKWLFETYGIHFDADLRDQVVERVDALNLPSYSGFVQPKLEVERDANNTIIDVTISYPKDLMTQMLEYSGNAVGMVRPGGLH</sequence>
<dbReference type="EMBL" id="UINC01004451">
    <property type="protein sequence ID" value="SVA14423.1"/>
    <property type="molecule type" value="Genomic_DNA"/>
</dbReference>
<keyword evidence="1" id="KW-0479">Metal-binding</keyword>
<evidence type="ECO:0000256" key="1">
    <source>
        <dbReference type="ARBA" id="ARBA00022723"/>
    </source>
</evidence>
<dbReference type="InterPro" id="IPR039461">
    <property type="entry name" value="Peptidase_M49"/>
</dbReference>
<dbReference type="AlphaFoldDB" id="A0A381TKD7"/>
<dbReference type="PANTHER" id="PTHR23422:SF11">
    <property type="entry name" value="DIPEPTIDYL PEPTIDASE 3"/>
    <property type="match status" value="1"/>
</dbReference>
<dbReference type="GO" id="GO:0046872">
    <property type="term" value="F:metal ion binding"/>
    <property type="evidence" value="ECO:0007669"/>
    <property type="project" value="UniProtKB-KW"/>
</dbReference>
<name>A0A381TKD7_9ZZZZ</name>
<accession>A0A381TKD7</accession>
<dbReference type="Gene3D" id="3.30.540.30">
    <property type="match status" value="1"/>
</dbReference>